<dbReference type="AlphaFoldDB" id="A0A848D6D0"/>
<accession>A0A848D6D0</accession>
<dbReference type="Pfam" id="PF01757">
    <property type="entry name" value="Acyl_transf_3"/>
    <property type="match status" value="1"/>
</dbReference>
<keyword evidence="2" id="KW-0812">Transmembrane</keyword>
<keyword evidence="4" id="KW-0012">Acyltransferase</keyword>
<feature type="domain" description="Acyltransferase 3" evidence="3">
    <location>
        <begin position="47"/>
        <end position="368"/>
    </location>
</feature>
<reference evidence="4 5" key="1">
    <citation type="submission" date="2020-04" db="EMBL/GenBank/DDBJ databases">
        <authorList>
            <person name="Hitch T.C.A."/>
            <person name="Wylensek D."/>
            <person name="Clavel T."/>
        </authorList>
    </citation>
    <scope>NUCLEOTIDE SEQUENCE [LARGE SCALE GENOMIC DNA]</scope>
    <source>
        <strain evidence="4 5">WCA-130-P53-4B</strain>
    </source>
</reference>
<sequence>MASSDSESRAGIHASEICEGSRSSSRDTSSSSPFSPVIRRWRRRESGVEGLRIVAMVMIVAYHAYWHGIVEQNIALGSSAFDLFMLSLSPLGKTGVAIFFLITAWYLCEREAPTLRSSLRKACYLELEVLTYNLILFLEYRIIVPNAPLSVDDIVGNLLPVSSNALWYAAAYMLFLLVYPFITAALRAIGPSMHARLALVLFAIWGIAYGLTRYATWEFPTLSFIYFIYLYILLSYYRWYLREIKLSTAWLMVVAGCVILIVHIASCVIAFRYTGNRSYTNCDHLFLTREGKLPVLLVAFGLVSLAVRCHRRIIGVNAVASAMFGVYALHESVLLRDLLWTEAFPMRQVETWRAPIAIVTAVILGIVVFGAIVDILRQLLFAMTIDKHFNTWFDAAYRWLCGCRLAQWLRASLQPVKGSWTTQKGEHHE</sequence>
<feature type="compositionally biased region" description="Basic and acidic residues" evidence="1">
    <location>
        <begin position="1"/>
        <end position="10"/>
    </location>
</feature>
<feature type="transmembrane region" description="Helical" evidence="2">
    <location>
        <begin position="291"/>
        <end position="307"/>
    </location>
</feature>
<evidence type="ECO:0000313" key="5">
    <source>
        <dbReference type="Proteomes" id="UP000583419"/>
    </source>
</evidence>
<feature type="transmembrane region" description="Helical" evidence="2">
    <location>
        <begin position="129"/>
        <end position="145"/>
    </location>
</feature>
<proteinExistence type="predicted"/>
<protein>
    <submittedName>
        <fullName evidence="4">Acyltransferase</fullName>
    </submittedName>
</protein>
<evidence type="ECO:0000259" key="3">
    <source>
        <dbReference type="Pfam" id="PF01757"/>
    </source>
</evidence>
<feature type="transmembrane region" description="Helical" evidence="2">
    <location>
        <begin position="165"/>
        <end position="186"/>
    </location>
</feature>
<evidence type="ECO:0000313" key="4">
    <source>
        <dbReference type="EMBL" id="NMF01973.1"/>
    </source>
</evidence>
<dbReference type="EMBL" id="JABAGJ010000002">
    <property type="protein sequence ID" value="NMF01973.1"/>
    <property type="molecule type" value="Genomic_DNA"/>
</dbReference>
<feature type="transmembrane region" description="Helical" evidence="2">
    <location>
        <begin position="314"/>
        <end position="334"/>
    </location>
</feature>
<organism evidence="4 5">
    <name type="scientific">Bifidobacterium boum</name>
    <dbReference type="NCBI Taxonomy" id="78343"/>
    <lineage>
        <taxon>Bacteria</taxon>
        <taxon>Bacillati</taxon>
        <taxon>Actinomycetota</taxon>
        <taxon>Actinomycetes</taxon>
        <taxon>Bifidobacteriales</taxon>
        <taxon>Bifidobacteriaceae</taxon>
        <taxon>Bifidobacterium</taxon>
    </lineage>
</organism>
<keyword evidence="2" id="KW-0472">Membrane</keyword>
<feature type="transmembrane region" description="Helical" evidence="2">
    <location>
        <begin position="50"/>
        <end position="68"/>
    </location>
</feature>
<dbReference type="InterPro" id="IPR002656">
    <property type="entry name" value="Acyl_transf_3_dom"/>
</dbReference>
<evidence type="ECO:0000256" key="2">
    <source>
        <dbReference type="SAM" id="Phobius"/>
    </source>
</evidence>
<feature type="transmembrane region" description="Helical" evidence="2">
    <location>
        <begin position="354"/>
        <end position="376"/>
    </location>
</feature>
<gene>
    <name evidence="4" type="ORF">HF843_02030</name>
</gene>
<feature type="transmembrane region" description="Helical" evidence="2">
    <location>
        <begin position="88"/>
        <end position="108"/>
    </location>
</feature>
<feature type="transmembrane region" description="Helical" evidence="2">
    <location>
        <begin position="217"/>
        <end position="237"/>
    </location>
</feature>
<keyword evidence="4" id="KW-0808">Transferase</keyword>
<feature type="compositionally biased region" description="Low complexity" evidence="1">
    <location>
        <begin position="21"/>
        <end position="34"/>
    </location>
</feature>
<evidence type="ECO:0000256" key="1">
    <source>
        <dbReference type="SAM" id="MobiDB-lite"/>
    </source>
</evidence>
<feature type="transmembrane region" description="Helical" evidence="2">
    <location>
        <begin position="249"/>
        <end position="271"/>
    </location>
</feature>
<dbReference type="GO" id="GO:0016747">
    <property type="term" value="F:acyltransferase activity, transferring groups other than amino-acyl groups"/>
    <property type="evidence" value="ECO:0007669"/>
    <property type="project" value="InterPro"/>
</dbReference>
<feature type="region of interest" description="Disordered" evidence="1">
    <location>
        <begin position="1"/>
        <end position="34"/>
    </location>
</feature>
<name>A0A848D6D0_9BIFI</name>
<dbReference type="RefSeq" id="WP_168973199.1">
    <property type="nucleotide sequence ID" value="NZ_JABAGJ010000002.1"/>
</dbReference>
<keyword evidence="2" id="KW-1133">Transmembrane helix</keyword>
<feature type="transmembrane region" description="Helical" evidence="2">
    <location>
        <begin position="193"/>
        <end position="211"/>
    </location>
</feature>
<dbReference type="Proteomes" id="UP000583419">
    <property type="component" value="Unassembled WGS sequence"/>
</dbReference>
<comment type="caution">
    <text evidence="4">The sequence shown here is derived from an EMBL/GenBank/DDBJ whole genome shotgun (WGS) entry which is preliminary data.</text>
</comment>